<gene>
    <name evidence="2" type="ORF">FYC62_10445</name>
</gene>
<dbReference type="EMBL" id="CP043329">
    <property type="protein sequence ID" value="QEK52026.1"/>
    <property type="molecule type" value="Genomic_DNA"/>
</dbReference>
<protein>
    <submittedName>
        <fullName evidence="2">DUF2384 domain-containing protein</fullName>
    </submittedName>
</protein>
<organism evidence="2 3">
    <name type="scientific">Pedobacter aquae</name>
    <dbReference type="NCBI Taxonomy" id="2605747"/>
    <lineage>
        <taxon>Bacteria</taxon>
        <taxon>Pseudomonadati</taxon>
        <taxon>Bacteroidota</taxon>
        <taxon>Sphingobacteriia</taxon>
        <taxon>Sphingobacteriales</taxon>
        <taxon>Sphingobacteriaceae</taxon>
        <taxon>Pedobacter</taxon>
    </lineage>
</organism>
<dbReference type="Pfam" id="PF09722">
    <property type="entry name" value="Xre_MbcA_ParS_C"/>
    <property type="match status" value="1"/>
</dbReference>
<feature type="domain" description="Antitoxin Xre/MbcA/ParS-like toxin-binding" evidence="1">
    <location>
        <begin position="108"/>
        <end position="156"/>
    </location>
</feature>
<accession>A0A5C0VHR5</accession>
<evidence type="ECO:0000313" key="3">
    <source>
        <dbReference type="Proteomes" id="UP000323653"/>
    </source>
</evidence>
<dbReference type="AlphaFoldDB" id="A0A5C0VHR5"/>
<sequence length="159" mass="17747">MKTDKKKPKNYSINHLDDITNQLVQETIAVYQKMSVNPIALLQNSKEGLSANAALDFLNISGFTYDEFQSAFKTTVKTIQNYAVQGLKLDAALSEKLIKSFALFNKGIEVFGSVEAFHQWLNLPAYGLGNQTPFHLMDTITGINLIEEELIRIAYGDLA</sequence>
<dbReference type="KEGG" id="pej:FYC62_10445"/>
<reference evidence="2 3" key="1">
    <citation type="submission" date="2019-08" db="EMBL/GenBank/DDBJ databases">
        <title>Pedobacter sp. nov., isolated from Han river, South Korea.</title>
        <authorList>
            <person name="Lee D.-H."/>
            <person name="Kim Y.-S."/>
            <person name="Hwang E.-M."/>
            <person name="Le Tran T.C."/>
            <person name="Cha C.-J."/>
        </authorList>
    </citation>
    <scope>NUCLEOTIDE SEQUENCE [LARGE SCALE GENOMIC DNA]</scope>
    <source>
        <strain evidence="2 3">CJ43</strain>
    </source>
</reference>
<dbReference type="RefSeq" id="WP_149074889.1">
    <property type="nucleotide sequence ID" value="NZ_CP043329.1"/>
</dbReference>
<proteinExistence type="predicted"/>
<keyword evidence="3" id="KW-1185">Reference proteome</keyword>
<evidence type="ECO:0000259" key="1">
    <source>
        <dbReference type="Pfam" id="PF09722"/>
    </source>
</evidence>
<dbReference type="InterPro" id="IPR024467">
    <property type="entry name" value="Xre/MbcA/ParS-like_toxin-bd"/>
</dbReference>
<name>A0A5C0VHR5_9SPHI</name>
<evidence type="ECO:0000313" key="2">
    <source>
        <dbReference type="EMBL" id="QEK52026.1"/>
    </source>
</evidence>
<dbReference type="Proteomes" id="UP000323653">
    <property type="component" value="Chromosome"/>
</dbReference>